<keyword evidence="4" id="KW-0472">Membrane</keyword>
<name>A0A419TBG9_9FIRM</name>
<keyword evidence="4" id="KW-0812">Transmembrane</keyword>
<evidence type="ECO:0000256" key="3">
    <source>
        <dbReference type="ARBA" id="ARBA00022679"/>
    </source>
</evidence>
<dbReference type="AlphaFoldDB" id="A0A419TBG9"/>
<keyword evidence="4" id="KW-1133">Transmembrane helix</keyword>
<sequence>MYPDISVVMAVHNEERALLEEAVNSILNQTYSNFELIICDDASNEVTSDVIKEISRRDDRILVITNTENRFAGATRNRGIYVARGKYVALMDADDYSYPERLEMQKRFLDTHFEYAFVSSIVDCFDGEKIVSGHFRVKEKPEKRDFLWGAQFATPMFRKECLERVGGYDESKVTRRTEDYDLYMRLYAQSLRGYNIQRPLLRYFLNVNVMKKKRLYRYRIDEAIVRYRGFRRLGLMPEGWIYVIKPLIVGLIPHRVVWRMKGRAKSG</sequence>
<evidence type="ECO:0000256" key="4">
    <source>
        <dbReference type="SAM" id="Phobius"/>
    </source>
</evidence>
<evidence type="ECO:0000259" key="5">
    <source>
        <dbReference type="Pfam" id="PF00535"/>
    </source>
</evidence>
<gene>
    <name evidence="6" type="ORF">BET01_00235</name>
</gene>
<dbReference type="InterPro" id="IPR050834">
    <property type="entry name" value="Glycosyltransf_2"/>
</dbReference>
<dbReference type="Gene3D" id="3.90.550.10">
    <property type="entry name" value="Spore Coat Polysaccharide Biosynthesis Protein SpsA, Chain A"/>
    <property type="match status" value="1"/>
</dbReference>
<dbReference type="OrthoDB" id="9815829at2"/>
<feature type="domain" description="Glycosyltransferase 2-like" evidence="5">
    <location>
        <begin position="6"/>
        <end position="154"/>
    </location>
</feature>
<evidence type="ECO:0000313" key="7">
    <source>
        <dbReference type="Proteomes" id="UP000284277"/>
    </source>
</evidence>
<dbReference type="RefSeq" id="WP_120194760.1">
    <property type="nucleotide sequence ID" value="NZ_MCIA01000001.1"/>
</dbReference>
<evidence type="ECO:0000313" key="6">
    <source>
        <dbReference type="EMBL" id="RKD34829.1"/>
    </source>
</evidence>
<protein>
    <recommendedName>
        <fullName evidence="5">Glycosyltransferase 2-like domain-containing protein</fullName>
    </recommendedName>
</protein>
<reference evidence="6 7" key="1">
    <citation type="submission" date="2016-08" db="EMBL/GenBank/DDBJ databases">
        <title>A new outlook on sporulation: Clostridium algidixylanolyticum.</title>
        <authorList>
            <person name="Poppleton D.I."/>
            <person name="Gribaldo S."/>
        </authorList>
    </citation>
    <scope>NUCLEOTIDE SEQUENCE [LARGE SCALE GENOMIC DNA]</scope>
    <source>
        <strain evidence="6 7">SPL73</strain>
    </source>
</reference>
<keyword evidence="2" id="KW-0328">Glycosyltransferase</keyword>
<dbReference type="Pfam" id="PF00535">
    <property type="entry name" value="Glycos_transf_2"/>
    <property type="match status" value="1"/>
</dbReference>
<dbReference type="InterPro" id="IPR001173">
    <property type="entry name" value="Glyco_trans_2-like"/>
</dbReference>
<comment type="similarity">
    <text evidence="1">Belongs to the glycosyltransferase 2 family.</text>
</comment>
<keyword evidence="3" id="KW-0808">Transferase</keyword>
<dbReference type="SUPFAM" id="SSF53448">
    <property type="entry name" value="Nucleotide-diphospho-sugar transferases"/>
    <property type="match status" value="1"/>
</dbReference>
<evidence type="ECO:0000256" key="2">
    <source>
        <dbReference type="ARBA" id="ARBA00022676"/>
    </source>
</evidence>
<feature type="transmembrane region" description="Helical" evidence="4">
    <location>
        <begin position="239"/>
        <end position="258"/>
    </location>
</feature>
<dbReference type="EMBL" id="MCIA01000001">
    <property type="protein sequence ID" value="RKD34829.1"/>
    <property type="molecule type" value="Genomic_DNA"/>
</dbReference>
<dbReference type="GO" id="GO:0016757">
    <property type="term" value="F:glycosyltransferase activity"/>
    <property type="evidence" value="ECO:0007669"/>
    <property type="project" value="UniProtKB-KW"/>
</dbReference>
<keyword evidence="7" id="KW-1185">Reference proteome</keyword>
<dbReference type="InterPro" id="IPR029044">
    <property type="entry name" value="Nucleotide-diphossugar_trans"/>
</dbReference>
<evidence type="ECO:0000256" key="1">
    <source>
        <dbReference type="ARBA" id="ARBA00006739"/>
    </source>
</evidence>
<proteinExistence type="inferred from homology"/>
<dbReference type="PANTHER" id="PTHR43685:SF5">
    <property type="entry name" value="GLYCOSYLTRANSFERASE EPSE-RELATED"/>
    <property type="match status" value="1"/>
</dbReference>
<organism evidence="6 7">
    <name type="scientific">Lacrimispora algidixylanolytica</name>
    <dbReference type="NCBI Taxonomy" id="94868"/>
    <lineage>
        <taxon>Bacteria</taxon>
        <taxon>Bacillati</taxon>
        <taxon>Bacillota</taxon>
        <taxon>Clostridia</taxon>
        <taxon>Lachnospirales</taxon>
        <taxon>Lachnospiraceae</taxon>
        <taxon>Lacrimispora</taxon>
    </lineage>
</organism>
<dbReference type="Proteomes" id="UP000284277">
    <property type="component" value="Unassembled WGS sequence"/>
</dbReference>
<comment type="caution">
    <text evidence="6">The sequence shown here is derived from an EMBL/GenBank/DDBJ whole genome shotgun (WGS) entry which is preliminary data.</text>
</comment>
<dbReference type="PANTHER" id="PTHR43685">
    <property type="entry name" value="GLYCOSYLTRANSFERASE"/>
    <property type="match status" value="1"/>
</dbReference>
<accession>A0A419TBG9</accession>